<evidence type="ECO:0000313" key="5">
    <source>
        <dbReference type="EMBL" id="GLC31087.1"/>
    </source>
</evidence>
<name>A0ABQ5N7C7_9CLOT</name>
<dbReference type="Gene3D" id="1.10.10.10">
    <property type="entry name" value="Winged helix-like DNA-binding domain superfamily/Winged helix DNA-binding domain"/>
    <property type="match status" value="1"/>
</dbReference>
<keyword evidence="1" id="KW-0805">Transcription regulation</keyword>
<dbReference type="PANTHER" id="PTHR33204:SF37">
    <property type="entry name" value="HTH-TYPE TRANSCRIPTIONAL REGULATOR YODB"/>
    <property type="match status" value="1"/>
</dbReference>
<dbReference type="InterPro" id="IPR036388">
    <property type="entry name" value="WH-like_DNA-bd_sf"/>
</dbReference>
<evidence type="ECO:0000313" key="6">
    <source>
        <dbReference type="Proteomes" id="UP001208567"/>
    </source>
</evidence>
<feature type="domain" description="HTH hxlR-type" evidence="4">
    <location>
        <begin position="7"/>
        <end position="103"/>
    </location>
</feature>
<evidence type="ECO:0000259" key="4">
    <source>
        <dbReference type="PROSITE" id="PS51118"/>
    </source>
</evidence>
<accession>A0ABQ5N7C7</accession>
<dbReference type="Proteomes" id="UP001208567">
    <property type="component" value="Unassembled WGS sequence"/>
</dbReference>
<dbReference type="InterPro" id="IPR036390">
    <property type="entry name" value="WH_DNA-bd_sf"/>
</dbReference>
<dbReference type="RefSeq" id="WP_264850367.1">
    <property type="nucleotide sequence ID" value="NZ_BRXR01000001.1"/>
</dbReference>
<evidence type="ECO:0000256" key="3">
    <source>
        <dbReference type="ARBA" id="ARBA00023163"/>
    </source>
</evidence>
<evidence type="ECO:0000256" key="1">
    <source>
        <dbReference type="ARBA" id="ARBA00023015"/>
    </source>
</evidence>
<protein>
    <submittedName>
        <fullName evidence="5">Transcriptional regulator</fullName>
    </submittedName>
</protein>
<reference evidence="5 6" key="1">
    <citation type="journal article" date="2024" name="Int. J. Syst. Evol. Microbiol.">
        <title>Clostridium omnivorum sp. nov., isolated from anoxic soil under the treatment of reductive soil disinfestation.</title>
        <authorList>
            <person name="Ueki A."/>
            <person name="Tonouchi A."/>
            <person name="Kaku N."/>
            <person name="Honma S."/>
            <person name="Ueki K."/>
        </authorList>
    </citation>
    <scope>NUCLEOTIDE SEQUENCE [LARGE SCALE GENOMIC DNA]</scope>
    <source>
        <strain evidence="5 6">E14</strain>
    </source>
</reference>
<gene>
    <name evidence="5" type="ORF">bsdE14_24970</name>
</gene>
<sequence>MGDFHLCPRFECAFGLLGKKWTGLIIKVLLDGPKRFCDLRSLIPELSDRMLTERFKELEAAGIIKRNVYPETPVRVEYELTEKGRELKPTMDEVQKWAEKWVK</sequence>
<dbReference type="PROSITE" id="PS51118">
    <property type="entry name" value="HTH_HXLR"/>
    <property type="match status" value="1"/>
</dbReference>
<keyword evidence="3" id="KW-0804">Transcription</keyword>
<dbReference type="InterPro" id="IPR002577">
    <property type="entry name" value="HTH_HxlR"/>
</dbReference>
<keyword evidence="2" id="KW-0238">DNA-binding</keyword>
<keyword evidence="6" id="KW-1185">Reference proteome</keyword>
<comment type="caution">
    <text evidence="5">The sequence shown here is derived from an EMBL/GenBank/DDBJ whole genome shotgun (WGS) entry which is preliminary data.</text>
</comment>
<proteinExistence type="predicted"/>
<evidence type="ECO:0000256" key="2">
    <source>
        <dbReference type="ARBA" id="ARBA00023125"/>
    </source>
</evidence>
<dbReference type="PANTHER" id="PTHR33204">
    <property type="entry name" value="TRANSCRIPTIONAL REGULATOR, MARR FAMILY"/>
    <property type="match status" value="1"/>
</dbReference>
<organism evidence="5 6">
    <name type="scientific">Clostridium omnivorum</name>
    <dbReference type="NCBI Taxonomy" id="1604902"/>
    <lineage>
        <taxon>Bacteria</taxon>
        <taxon>Bacillati</taxon>
        <taxon>Bacillota</taxon>
        <taxon>Clostridia</taxon>
        <taxon>Eubacteriales</taxon>
        <taxon>Clostridiaceae</taxon>
        <taxon>Clostridium</taxon>
    </lineage>
</organism>
<dbReference type="SUPFAM" id="SSF46785">
    <property type="entry name" value="Winged helix' DNA-binding domain"/>
    <property type="match status" value="1"/>
</dbReference>
<dbReference type="Pfam" id="PF01638">
    <property type="entry name" value="HxlR"/>
    <property type="match status" value="1"/>
</dbReference>
<dbReference type="EMBL" id="BRXR01000001">
    <property type="protein sequence ID" value="GLC31087.1"/>
    <property type="molecule type" value="Genomic_DNA"/>
</dbReference>